<sequence>MKRICYYHGTRNYRDHVSLGERGETSDEGGSGGGGSSGGDDDDGERRTKTSIIARLGSRSGPYSPRTRPPALRNPSPRARDRRSLAWTCS</sequence>
<name>A0AAW2ESK8_9HYME</name>
<comment type="caution">
    <text evidence="2">The sequence shown here is derived from an EMBL/GenBank/DDBJ whole genome shotgun (WGS) entry which is preliminary data.</text>
</comment>
<proteinExistence type="predicted"/>
<reference evidence="2 3" key="1">
    <citation type="submission" date="2023-03" db="EMBL/GenBank/DDBJ databases">
        <title>High recombination rates correlate with genetic variation in Cardiocondyla obscurior ants.</title>
        <authorList>
            <person name="Errbii M."/>
        </authorList>
    </citation>
    <scope>NUCLEOTIDE SEQUENCE [LARGE SCALE GENOMIC DNA]</scope>
    <source>
        <strain evidence="2">Alpha-2009</strain>
        <tissue evidence="2">Whole body</tissue>
    </source>
</reference>
<feature type="region of interest" description="Disordered" evidence="1">
    <location>
        <begin position="15"/>
        <end position="90"/>
    </location>
</feature>
<keyword evidence="3" id="KW-1185">Reference proteome</keyword>
<feature type="compositionally biased region" description="Gly residues" evidence="1">
    <location>
        <begin position="29"/>
        <end position="38"/>
    </location>
</feature>
<feature type="compositionally biased region" description="Basic and acidic residues" evidence="1">
    <location>
        <begin position="15"/>
        <end position="25"/>
    </location>
</feature>
<gene>
    <name evidence="2" type="ORF">PUN28_017427</name>
</gene>
<dbReference type="AlphaFoldDB" id="A0AAW2ESK8"/>
<dbReference type="EMBL" id="JADYXP020000020">
    <property type="protein sequence ID" value="KAL0104667.1"/>
    <property type="molecule type" value="Genomic_DNA"/>
</dbReference>
<organism evidence="2 3">
    <name type="scientific">Cardiocondyla obscurior</name>
    <dbReference type="NCBI Taxonomy" id="286306"/>
    <lineage>
        <taxon>Eukaryota</taxon>
        <taxon>Metazoa</taxon>
        <taxon>Ecdysozoa</taxon>
        <taxon>Arthropoda</taxon>
        <taxon>Hexapoda</taxon>
        <taxon>Insecta</taxon>
        <taxon>Pterygota</taxon>
        <taxon>Neoptera</taxon>
        <taxon>Endopterygota</taxon>
        <taxon>Hymenoptera</taxon>
        <taxon>Apocrita</taxon>
        <taxon>Aculeata</taxon>
        <taxon>Formicoidea</taxon>
        <taxon>Formicidae</taxon>
        <taxon>Myrmicinae</taxon>
        <taxon>Cardiocondyla</taxon>
    </lineage>
</organism>
<evidence type="ECO:0000313" key="3">
    <source>
        <dbReference type="Proteomes" id="UP001430953"/>
    </source>
</evidence>
<dbReference type="Proteomes" id="UP001430953">
    <property type="component" value="Unassembled WGS sequence"/>
</dbReference>
<evidence type="ECO:0000313" key="2">
    <source>
        <dbReference type="EMBL" id="KAL0104667.1"/>
    </source>
</evidence>
<accession>A0AAW2ESK8</accession>
<protein>
    <submittedName>
        <fullName evidence="2">Uncharacterized protein</fullName>
    </submittedName>
</protein>
<evidence type="ECO:0000256" key="1">
    <source>
        <dbReference type="SAM" id="MobiDB-lite"/>
    </source>
</evidence>